<keyword evidence="6" id="KW-0560">Oxidoreductase</keyword>
<dbReference type="GO" id="GO:0005737">
    <property type="term" value="C:cytoplasm"/>
    <property type="evidence" value="ECO:0007669"/>
    <property type="project" value="TreeGrafter"/>
</dbReference>
<dbReference type="PIRSF" id="PIRSF000857">
    <property type="entry name" value="PAPS_reductase"/>
    <property type="match status" value="1"/>
</dbReference>
<dbReference type="HAMAP" id="MF_00063">
    <property type="entry name" value="CysH"/>
    <property type="match status" value="1"/>
</dbReference>
<organism evidence="15 16">
    <name type="scientific">Saccharomycodes ludwigii</name>
    <dbReference type="NCBI Taxonomy" id="36035"/>
    <lineage>
        <taxon>Eukaryota</taxon>
        <taxon>Fungi</taxon>
        <taxon>Dikarya</taxon>
        <taxon>Ascomycota</taxon>
        <taxon>Saccharomycotina</taxon>
        <taxon>Saccharomycetes</taxon>
        <taxon>Saccharomycodales</taxon>
        <taxon>Saccharomycodaceae</taxon>
        <taxon>Saccharomycodes</taxon>
    </lineage>
</organism>
<keyword evidence="7" id="KW-0486">Methionine biosynthesis</keyword>
<dbReference type="NCBIfam" id="TIGR00434">
    <property type="entry name" value="cysH"/>
    <property type="match status" value="1"/>
</dbReference>
<evidence type="ECO:0000313" key="16">
    <source>
        <dbReference type="Proteomes" id="UP000262825"/>
    </source>
</evidence>
<evidence type="ECO:0000256" key="11">
    <source>
        <dbReference type="ARBA" id="ARBA00082472"/>
    </source>
</evidence>
<dbReference type="PANTHER" id="PTHR46509">
    <property type="entry name" value="PHOSPHOADENOSINE PHOSPHOSULFATE REDUCTASE"/>
    <property type="match status" value="1"/>
</dbReference>
<sequence>MTLIKTATISADNKANKTYELNNNTIITQKQLDYWNSQLSAFTPQDILKWAIITFPHLYQTTAFGLTGLATIDMLSKLKISSSVPLIFIDTLHHFPQTLDLLKKIDQSYYNKDDDDKIYVFKPKDCSTEAEFESKYGSFLWEKDEDKYDFLVKVEPAARAYKELKVTAVLTGRRKSQGGARANLKFVEIDELNQIIKINPLANWDFKKVKSYIDENEVPYNELLDLGYKSVGDYHSTQPVGENEDERSGRWKGKVKTECGIHETSRFAKFLQEKNENNDKKRKLEEESGDGK</sequence>
<keyword evidence="5" id="KW-0521">NADP</keyword>
<evidence type="ECO:0000256" key="6">
    <source>
        <dbReference type="ARBA" id="ARBA00023002"/>
    </source>
</evidence>
<keyword evidence="16" id="KW-1185">Reference proteome</keyword>
<evidence type="ECO:0000256" key="10">
    <source>
        <dbReference type="ARBA" id="ARBA00078053"/>
    </source>
</evidence>
<dbReference type="OrthoDB" id="7869097at2759"/>
<evidence type="ECO:0000256" key="7">
    <source>
        <dbReference type="ARBA" id="ARBA00023167"/>
    </source>
</evidence>
<dbReference type="NCBIfam" id="TIGR02057">
    <property type="entry name" value="PAPS_reductase"/>
    <property type="match status" value="1"/>
</dbReference>
<proteinExistence type="inferred from homology"/>
<evidence type="ECO:0000256" key="2">
    <source>
        <dbReference type="ARBA" id="ARBA00009732"/>
    </source>
</evidence>
<evidence type="ECO:0000256" key="1">
    <source>
        <dbReference type="ARBA" id="ARBA00004848"/>
    </source>
</evidence>
<dbReference type="Pfam" id="PF01507">
    <property type="entry name" value="PAPS_reduct"/>
    <property type="match status" value="1"/>
</dbReference>
<dbReference type="GO" id="GO:0009086">
    <property type="term" value="P:methionine biosynthetic process"/>
    <property type="evidence" value="ECO:0007669"/>
    <property type="project" value="UniProtKB-KW"/>
</dbReference>
<dbReference type="GO" id="GO:0004604">
    <property type="term" value="F:phosphoadenylyl-sulfate reductase (thioredoxin) activity"/>
    <property type="evidence" value="ECO:0007669"/>
    <property type="project" value="UniProtKB-EC"/>
</dbReference>
<evidence type="ECO:0000259" key="14">
    <source>
        <dbReference type="Pfam" id="PF01507"/>
    </source>
</evidence>
<dbReference type="InterPro" id="IPR002500">
    <property type="entry name" value="PAPS_reduct_dom"/>
</dbReference>
<dbReference type="InterPro" id="IPR011800">
    <property type="entry name" value="PAPS_reductase_CysH"/>
</dbReference>
<evidence type="ECO:0000256" key="4">
    <source>
        <dbReference type="ARBA" id="ARBA00022605"/>
    </source>
</evidence>
<evidence type="ECO:0000256" key="12">
    <source>
        <dbReference type="ARBA" id="ARBA00082553"/>
    </source>
</evidence>
<dbReference type="EMBL" id="UFAJ01000772">
    <property type="protein sequence ID" value="SSD61579.1"/>
    <property type="molecule type" value="Genomic_DNA"/>
</dbReference>
<feature type="region of interest" description="Disordered" evidence="13">
    <location>
        <begin position="270"/>
        <end position="292"/>
    </location>
</feature>
<evidence type="ECO:0000256" key="9">
    <source>
        <dbReference type="ARBA" id="ARBA00052536"/>
    </source>
</evidence>
<keyword evidence="8" id="KW-0198">Cysteine biosynthesis</keyword>
<dbReference type="InterPro" id="IPR014729">
    <property type="entry name" value="Rossmann-like_a/b/a_fold"/>
</dbReference>
<dbReference type="Proteomes" id="UP000262825">
    <property type="component" value="Unassembled WGS sequence"/>
</dbReference>
<dbReference type="VEuPathDB" id="FungiDB:SCODWIG_03340"/>
<comment type="pathway">
    <text evidence="1">Sulfur metabolism; hydrogen sulfide biosynthesis; sulfite from sulfate: step 3/3.</text>
</comment>
<evidence type="ECO:0000256" key="8">
    <source>
        <dbReference type="ARBA" id="ARBA00023192"/>
    </source>
</evidence>
<dbReference type="EC" id="1.8.4.8" evidence="3"/>
<protein>
    <recommendedName>
        <fullName evidence="3">phosphoadenylyl-sulfate reductase (thioredoxin)</fullName>
        <ecNumber evidence="3">1.8.4.8</ecNumber>
    </recommendedName>
    <alternativeName>
        <fullName evidence="10">3'-phosphoadenylylsulfate reductase</fullName>
    </alternativeName>
    <alternativeName>
        <fullName evidence="12">PAPS reductase, thioredoxin dependent</fullName>
    </alternativeName>
    <alternativeName>
        <fullName evidence="11">PAdoPS reductase</fullName>
    </alternativeName>
</protein>
<comment type="catalytic activity">
    <reaction evidence="9">
        <text>[thioredoxin]-disulfide + sulfite + adenosine 3',5'-bisphosphate + 2 H(+) = [thioredoxin]-dithiol + 3'-phosphoadenylyl sulfate</text>
        <dbReference type="Rhea" id="RHEA:11724"/>
        <dbReference type="Rhea" id="RHEA-COMP:10698"/>
        <dbReference type="Rhea" id="RHEA-COMP:10700"/>
        <dbReference type="ChEBI" id="CHEBI:15378"/>
        <dbReference type="ChEBI" id="CHEBI:17359"/>
        <dbReference type="ChEBI" id="CHEBI:29950"/>
        <dbReference type="ChEBI" id="CHEBI:50058"/>
        <dbReference type="ChEBI" id="CHEBI:58339"/>
        <dbReference type="ChEBI" id="CHEBI:58343"/>
        <dbReference type="EC" id="1.8.4.8"/>
    </reaction>
</comment>
<feature type="domain" description="Phosphoadenosine phosphosulphate reductase" evidence="14">
    <location>
        <begin position="59"/>
        <end position="239"/>
    </location>
</feature>
<evidence type="ECO:0000313" key="15">
    <source>
        <dbReference type="EMBL" id="SSD61579.1"/>
    </source>
</evidence>
<keyword evidence="4" id="KW-0028">Amino-acid biosynthesis</keyword>
<dbReference type="GO" id="GO:0019379">
    <property type="term" value="P:sulfate assimilation, phosphoadenylyl sulfate reduction by phosphoadenylyl-sulfate reductase (thioredoxin)"/>
    <property type="evidence" value="ECO:0007669"/>
    <property type="project" value="InterPro"/>
</dbReference>
<comment type="similarity">
    <text evidence="2">Belongs to the PAPS reductase family. CysH subfamily.</text>
</comment>
<evidence type="ECO:0000256" key="5">
    <source>
        <dbReference type="ARBA" id="ARBA00022857"/>
    </source>
</evidence>
<dbReference type="PANTHER" id="PTHR46509:SF1">
    <property type="entry name" value="PHOSPHOADENOSINE PHOSPHOSULFATE REDUCTASE"/>
    <property type="match status" value="1"/>
</dbReference>
<name>A0A376BAG9_9ASCO</name>
<dbReference type="NCBIfam" id="NF002537">
    <property type="entry name" value="PRK02090.1"/>
    <property type="match status" value="1"/>
</dbReference>
<dbReference type="Gene3D" id="3.40.50.620">
    <property type="entry name" value="HUPs"/>
    <property type="match status" value="1"/>
</dbReference>
<evidence type="ECO:0000256" key="3">
    <source>
        <dbReference type="ARBA" id="ARBA00013096"/>
    </source>
</evidence>
<dbReference type="AlphaFoldDB" id="A0A376BAG9"/>
<gene>
    <name evidence="15" type="ORF">SCODWIG_03340</name>
</gene>
<dbReference type="GO" id="GO:0019344">
    <property type="term" value="P:cysteine biosynthetic process"/>
    <property type="evidence" value="ECO:0007669"/>
    <property type="project" value="UniProtKB-KW"/>
</dbReference>
<dbReference type="CDD" id="cd23945">
    <property type="entry name" value="PAPS_reductase"/>
    <property type="match status" value="1"/>
</dbReference>
<dbReference type="InterPro" id="IPR004511">
    <property type="entry name" value="PAPS/APS_Rdtase"/>
</dbReference>
<dbReference type="FunFam" id="3.40.50.620:FF:000151">
    <property type="entry name" value="Phosphoadenosine phosphosulfate reductase"/>
    <property type="match status" value="1"/>
</dbReference>
<reference evidence="16" key="1">
    <citation type="submission" date="2018-06" db="EMBL/GenBank/DDBJ databases">
        <authorList>
            <person name="Guldener U."/>
        </authorList>
    </citation>
    <scope>NUCLEOTIDE SEQUENCE [LARGE SCALE GENOMIC DNA]</scope>
    <source>
        <strain evidence="16">UTAD17</strain>
    </source>
</reference>
<accession>A0A376BAG9</accession>
<evidence type="ECO:0000256" key="13">
    <source>
        <dbReference type="SAM" id="MobiDB-lite"/>
    </source>
</evidence>
<dbReference type="SUPFAM" id="SSF52402">
    <property type="entry name" value="Adenine nucleotide alpha hydrolases-like"/>
    <property type="match status" value="1"/>
</dbReference>